<evidence type="ECO:0000256" key="2">
    <source>
        <dbReference type="ARBA" id="ARBA00010992"/>
    </source>
</evidence>
<feature type="transmembrane region" description="Helical" evidence="8">
    <location>
        <begin position="89"/>
        <end position="109"/>
    </location>
</feature>
<dbReference type="Pfam" id="PF00083">
    <property type="entry name" value="Sugar_tr"/>
    <property type="match status" value="1"/>
</dbReference>
<evidence type="ECO:0000256" key="6">
    <source>
        <dbReference type="ARBA" id="ARBA00023136"/>
    </source>
</evidence>
<keyword evidence="4 8" id="KW-0812">Transmembrane</keyword>
<dbReference type="PANTHER" id="PTHR48022:SF11">
    <property type="entry name" value="MONOSACCHARIDE TRANSPORTER (HXT8), PUTATIVE (AFU_ORTHOLOGUE AFUA_2G08120)-RELATED"/>
    <property type="match status" value="1"/>
</dbReference>
<feature type="transmembrane region" description="Helical" evidence="8">
    <location>
        <begin position="368"/>
        <end position="390"/>
    </location>
</feature>
<name>A0AAN8EEC7_9EURO</name>
<dbReference type="PANTHER" id="PTHR48022">
    <property type="entry name" value="PLASTIDIC GLUCOSE TRANSPORTER 4"/>
    <property type="match status" value="1"/>
</dbReference>
<dbReference type="InterPro" id="IPR050360">
    <property type="entry name" value="MFS_Sugar_Transporters"/>
</dbReference>
<evidence type="ECO:0000259" key="9">
    <source>
        <dbReference type="PROSITE" id="PS50850"/>
    </source>
</evidence>
<feature type="transmembrane region" description="Helical" evidence="8">
    <location>
        <begin position="59"/>
        <end position="77"/>
    </location>
</feature>
<dbReference type="Gene3D" id="1.20.1250.20">
    <property type="entry name" value="MFS general substrate transporter like domains"/>
    <property type="match status" value="1"/>
</dbReference>
<feature type="transmembrane region" description="Helical" evidence="8">
    <location>
        <begin position="335"/>
        <end position="356"/>
    </location>
</feature>
<feature type="transmembrane region" description="Helical" evidence="8">
    <location>
        <begin position="303"/>
        <end position="323"/>
    </location>
</feature>
<feature type="transmembrane region" description="Helical" evidence="8">
    <location>
        <begin position="115"/>
        <end position="137"/>
    </location>
</feature>
<keyword evidence="6 8" id="KW-0472">Membrane</keyword>
<organism evidence="10 11">
    <name type="scientific">Knufia fluminis</name>
    <dbReference type="NCBI Taxonomy" id="191047"/>
    <lineage>
        <taxon>Eukaryota</taxon>
        <taxon>Fungi</taxon>
        <taxon>Dikarya</taxon>
        <taxon>Ascomycota</taxon>
        <taxon>Pezizomycotina</taxon>
        <taxon>Eurotiomycetes</taxon>
        <taxon>Chaetothyriomycetidae</taxon>
        <taxon>Chaetothyriales</taxon>
        <taxon>Trichomeriaceae</taxon>
        <taxon>Knufia</taxon>
    </lineage>
</organism>
<feature type="transmembrane region" description="Helical" evidence="8">
    <location>
        <begin position="432"/>
        <end position="451"/>
    </location>
</feature>
<feature type="transmembrane region" description="Helical" evidence="8">
    <location>
        <begin position="402"/>
        <end position="420"/>
    </location>
</feature>
<comment type="similarity">
    <text evidence="2 7">Belongs to the major facilitator superfamily. Sugar transporter (TC 2.A.1.1) family.</text>
</comment>
<dbReference type="InterPro" id="IPR003663">
    <property type="entry name" value="Sugar/inositol_transpt"/>
</dbReference>
<evidence type="ECO:0000256" key="1">
    <source>
        <dbReference type="ARBA" id="ARBA00004141"/>
    </source>
</evidence>
<keyword evidence="3 7" id="KW-0813">Transport</keyword>
<evidence type="ECO:0000256" key="7">
    <source>
        <dbReference type="RuleBase" id="RU003346"/>
    </source>
</evidence>
<proteinExistence type="inferred from homology"/>
<reference evidence="10 11" key="1">
    <citation type="submission" date="2022-12" db="EMBL/GenBank/DDBJ databases">
        <title>Genomic features and morphological characterization of a novel Knufia sp. strain isolated from spacecraft assembly facility.</title>
        <authorList>
            <person name="Teixeira M."/>
            <person name="Chander A.M."/>
            <person name="Stajich J.E."/>
            <person name="Venkateswaran K."/>
        </authorList>
    </citation>
    <scope>NUCLEOTIDE SEQUENCE [LARGE SCALE GENOMIC DNA]</scope>
    <source>
        <strain evidence="10 11">FJI-L2-BK-P2</strain>
    </source>
</reference>
<evidence type="ECO:0000313" key="10">
    <source>
        <dbReference type="EMBL" id="KAK5948657.1"/>
    </source>
</evidence>
<feature type="transmembrane region" description="Helical" evidence="8">
    <location>
        <begin position="149"/>
        <end position="170"/>
    </location>
</feature>
<dbReference type="SUPFAM" id="SSF103473">
    <property type="entry name" value="MFS general substrate transporter"/>
    <property type="match status" value="1"/>
</dbReference>
<evidence type="ECO:0000256" key="3">
    <source>
        <dbReference type="ARBA" id="ARBA00022448"/>
    </source>
</evidence>
<evidence type="ECO:0000313" key="11">
    <source>
        <dbReference type="Proteomes" id="UP001316803"/>
    </source>
</evidence>
<comment type="caution">
    <text evidence="10">The sequence shown here is derived from an EMBL/GenBank/DDBJ whole genome shotgun (WGS) entry which is preliminary data.</text>
</comment>
<evidence type="ECO:0000256" key="4">
    <source>
        <dbReference type="ARBA" id="ARBA00022692"/>
    </source>
</evidence>
<dbReference type="PRINTS" id="PR00171">
    <property type="entry name" value="SUGRTRNSPORT"/>
</dbReference>
<dbReference type="InterPro" id="IPR005828">
    <property type="entry name" value="MFS_sugar_transport-like"/>
</dbReference>
<dbReference type="NCBIfam" id="TIGR00879">
    <property type="entry name" value="SP"/>
    <property type="match status" value="1"/>
</dbReference>
<keyword evidence="5 8" id="KW-1133">Transmembrane helix</keyword>
<dbReference type="GO" id="GO:0016020">
    <property type="term" value="C:membrane"/>
    <property type="evidence" value="ECO:0007669"/>
    <property type="project" value="UniProtKB-SubCell"/>
</dbReference>
<dbReference type="Proteomes" id="UP001316803">
    <property type="component" value="Unassembled WGS sequence"/>
</dbReference>
<dbReference type="EMBL" id="JAKLMC020000044">
    <property type="protein sequence ID" value="KAK5948657.1"/>
    <property type="molecule type" value="Genomic_DNA"/>
</dbReference>
<feature type="transmembrane region" description="Helical" evidence="8">
    <location>
        <begin position="12"/>
        <end position="39"/>
    </location>
</feature>
<dbReference type="AlphaFoldDB" id="A0AAN8EEC7"/>
<dbReference type="InterPro" id="IPR020846">
    <property type="entry name" value="MFS_dom"/>
</dbReference>
<evidence type="ECO:0000256" key="5">
    <source>
        <dbReference type="ARBA" id="ARBA00022989"/>
    </source>
</evidence>
<feature type="transmembrane region" description="Helical" evidence="8">
    <location>
        <begin position="190"/>
        <end position="208"/>
    </location>
</feature>
<protein>
    <recommendedName>
        <fullName evidence="9">Major facilitator superfamily (MFS) profile domain-containing protein</fullName>
    </recommendedName>
</protein>
<sequence length="500" mass="55580">MVKQRGHLGNSLRSITIALSISLAGFLYGLDTGIIATTIAHNSFKVYMYGLDGLENPSIEGGIVSGYYVGLSIGSAMSAWSMDRLSRRWSLLLGATVSVIGAIVQAAAVHPAMMIVGRMLSGYSTGMVYAVAPVYLSEISPPENRGFMVGLKGVLNTLGQMSAGFIGLAGSYASGHLQWRIPLATQGPPALLLCILTFFLPYSPRWLMQKEKYEESKKVMYYLHEHRGEEYIEHEYAEMYAQIRLEASRKNNNNFYALFTKRYIRRTLLGCLIVNMTKLSGNNIIQAYQSKMYAALGYEGRQVLLLTALFGIMAVIAQIISIFTLSDHWPRRRTVIWGEASLVTMLCILTALSRFYGDDSNPAGSRAGVAFIFMYSFCYSFFFNSVVWVVVAEIFPLDIRGVGVGFAVFSQGITAIWLSYASSEAFATISYWYYLVFIGTNIFAGAMYYLYLPETNQLSLEEIAAAFKDPLAQPVAKAMDMEAADDEKDQVRAEYIETKR</sequence>
<gene>
    <name evidence="10" type="ORF">OHC33_010260</name>
</gene>
<accession>A0AAN8EEC7</accession>
<dbReference type="FunFam" id="1.20.1250.20:FF:000134">
    <property type="entry name" value="MFS sugar transporter protein"/>
    <property type="match status" value="1"/>
</dbReference>
<dbReference type="GO" id="GO:0005351">
    <property type="term" value="F:carbohydrate:proton symporter activity"/>
    <property type="evidence" value="ECO:0007669"/>
    <property type="project" value="TreeGrafter"/>
</dbReference>
<feature type="domain" description="Major facilitator superfamily (MFS) profile" evidence="9">
    <location>
        <begin position="17"/>
        <end position="456"/>
    </location>
</feature>
<dbReference type="InterPro" id="IPR036259">
    <property type="entry name" value="MFS_trans_sf"/>
</dbReference>
<comment type="subcellular location">
    <subcellularLocation>
        <location evidence="1">Membrane</location>
        <topology evidence="1">Multi-pass membrane protein</topology>
    </subcellularLocation>
</comment>
<keyword evidence="11" id="KW-1185">Reference proteome</keyword>
<evidence type="ECO:0000256" key="8">
    <source>
        <dbReference type="SAM" id="Phobius"/>
    </source>
</evidence>
<dbReference type="PROSITE" id="PS50850">
    <property type="entry name" value="MFS"/>
    <property type="match status" value="1"/>
</dbReference>